<feature type="transmembrane region" description="Helical" evidence="2">
    <location>
        <begin position="334"/>
        <end position="357"/>
    </location>
</feature>
<sequence>MRFLPQPNLASSVTDRSLHIWRDRTYTKGMYEKARSVGGIGDRTFRAEWFHRSRDYSEPWRRAKHRVDCLERNRERGYVPPAKFITLLQPSTAFLTGGRSSQSLPMSSLAPPQPTSPLRVRAPQQHGRPEKLPWSFVTFLKWPARVFSPPKVSEVKGWSIIPTLTVTLEDMLKQKHLPPISLKDFEEYLLFEEFGAENLYFLLWLQEYSAKHRAWFSRNAVSDPKLAMSFTRAKATFFSRQSSHELNLAINNFFANTNGQPHPVPAAFDPIKADVETSLRESLKKFLRTRICNADSKRATCVWISGVVTILTAVSLILLSVFSGERRRKRIPNLSFLWLGMTIFLCSWNGLCLVIYLCGGGRQLRPFELARPSISAPLQVQNGERRISIKLEANPYAASAHSLAESEVKDDYTVEGKDSIPMSPTKPSPATLSPRDSRRPAPLNLSAVKKDDSMPREPASPQKVYIYDANTEAFEAREIGGHYMSDLENGYPSSPTSTLFETAPFIPVWDGYNKHNSAASFITAADSATLAETLHSPRADTASTFSFDFDALPGKHSQTRVDAKRSKMREIFSPLTRIHSPVVSRAQWHIVMRSASWAMLFALAVTGAALAIPVQDFLYLPSFGRSLICYLFVIPVGVLPYYFARGPSPFSFAYESVV</sequence>
<dbReference type="Proteomes" id="UP000011668">
    <property type="component" value="Unassembled WGS sequence"/>
</dbReference>
<keyword evidence="4" id="KW-1185">Reference proteome</keyword>
<gene>
    <name evidence="3" type="ORF">AG1IA_03805</name>
</gene>
<dbReference type="EMBL" id="AFRT01000911">
    <property type="protein sequence ID" value="ELU42158.1"/>
    <property type="molecule type" value="Genomic_DNA"/>
</dbReference>
<keyword evidence="2" id="KW-1133">Transmembrane helix</keyword>
<dbReference type="PANTHER" id="PTHR39466:SF1">
    <property type="entry name" value="RGS DOMAIN-CONTAINING PROTEIN"/>
    <property type="match status" value="1"/>
</dbReference>
<reference evidence="3 4" key="1">
    <citation type="journal article" date="2013" name="Nat. Commun.">
        <title>The evolution and pathogenic mechanisms of the rice sheath blight pathogen.</title>
        <authorList>
            <person name="Zheng A."/>
            <person name="Lin R."/>
            <person name="Xu L."/>
            <person name="Qin P."/>
            <person name="Tang C."/>
            <person name="Ai P."/>
            <person name="Zhang D."/>
            <person name="Liu Y."/>
            <person name="Sun Z."/>
            <person name="Feng H."/>
            <person name="Wang Y."/>
            <person name="Chen Y."/>
            <person name="Liang X."/>
            <person name="Fu R."/>
            <person name="Li Q."/>
            <person name="Zhang J."/>
            <person name="Yu X."/>
            <person name="Xie Z."/>
            <person name="Ding L."/>
            <person name="Guan P."/>
            <person name="Tang J."/>
            <person name="Liang Y."/>
            <person name="Wang S."/>
            <person name="Deng Q."/>
            <person name="Li S."/>
            <person name="Zhu J."/>
            <person name="Wang L."/>
            <person name="Liu H."/>
            <person name="Li P."/>
        </authorList>
    </citation>
    <scope>NUCLEOTIDE SEQUENCE [LARGE SCALE GENOMIC DNA]</scope>
    <source>
        <strain evidence="4">AG-1 IA</strain>
    </source>
</reference>
<dbReference type="AlphaFoldDB" id="L8WZF4"/>
<evidence type="ECO:0000313" key="4">
    <source>
        <dbReference type="Proteomes" id="UP000011668"/>
    </source>
</evidence>
<keyword evidence="2" id="KW-0812">Transmembrane</keyword>
<feature type="compositionally biased region" description="Polar residues" evidence="1">
    <location>
        <begin position="97"/>
        <end position="106"/>
    </location>
</feature>
<accession>L8WZF4</accession>
<evidence type="ECO:0000256" key="2">
    <source>
        <dbReference type="SAM" id="Phobius"/>
    </source>
</evidence>
<dbReference type="Gene3D" id="1.10.167.10">
    <property type="entry name" value="Regulator of G-protein Signalling 4, domain 2"/>
    <property type="match status" value="1"/>
</dbReference>
<feature type="transmembrane region" description="Helical" evidence="2">
    <location>
        <begin position="597"/>
        <end position="620"/>
    </location>
</feature>
<feature type="compositionally biased region" description="Basic and acidic residues" evidence="1">
    <location>
        <begin position="408"/>
        <end position="418"/>
    </location>
</feature>
<evidence type="ECO:0000313" key="3">
    <source>
        <dbReference type="EMBL" id="ELU42158.1"/>
    </source>
</evidence>
<dbReference type="HOGENOM" id="CLU_008678_1_0_1"/>
<proteinExistence type="predicted"/>
<comment type="caution">
    <text evidence="3">The sequence shown here is derived from an EMBL/GenBank/DDBJ whole genome shotgun (WGS) entry which is preliminary data.</text>
</comment>
<feature type="region of interest" description="Disordered" evidence="1">
    <location>
        <begin position="97"/>
        <end position="124"/>
    </location>
</feature>
<dbReference type="STRING" id="983506.L8WZF4"/>
<dbReference type="OrthoDB" id="3232309at2759"/>
<dbReference type="InterPro" id="IPR044926">
    <property type="entry name" value="RGS_subdomain_2"/>
</dbReference>
<keyword evidence="2" id="KW-0472">Membrane</keyword>
<evidence type="ECO:0000256" key="1">
    <source>
        <dbReference type="SAM" id="MobiDB-lite"/>
    </source>
</evidence>
<feature type="region of interest" description="Disordered" evidence="1">
    <location>
        <begin position="408"/>
        <end position="459"/>
    </location>
</feature>
<feature type="transmembrane region" description="Helical" evidence="2">
    <location>
        <begin position="627"/>
        <end position="644"/>
    </location>
</feature>
<name>L8WZF4_THACA</name>
<dbReference type="PANTHER" id="PTHR39466">
    <property type="entry name" value="RGS DOMAIN-CONTAINING PROTEIN"/>
    <property type="match status" value="1"/>
</dbReference>
<organism evidence="3 4">
    <name type="scientific">Thanatephorus cucumeris (strain AG1-IA)</name>
    <name type="common">Rice sheath blight fungus</name>
    <name type="synonym">Rhizoctonia solani</name>
    <dbReference type="NCBI Taxonomy" id="983506"/>
    <lineage>
        <taxon>Eukaryota</taxon>
        <taxon>Fungi</taxon>
        <taxon>Dikarya</taxon>
        <taxon>Basidiomycota</taxon>
        <taxon>Agaricomycotina</taxon>
        <taxon>Agaricomycetes</taxon>
        <taxon>Cantharellales</taxon>
        <taxon>Ceratobasidiaceae</taxon>
        <taxon>Rhizoctonia</taxon>
        <taxon>Rhizoctonia solani AG-1</taxon>
    </lineage>
</organism>
<protein>
    <submittedName>
        <fullName evidence="3">RGS domain-containing protein</fullName>
    </submittedName>
</protein>
<dbReference type="OMA" id="ANTRMKR"/>
<dbReference type="SUPFAM" id="SSF48097">
    <property type="entry name" value="Regulator of G-protein signaling, RGS"/>
    <property type="match status" value="1"/>
</dbReference>
<dbReference type="InterPro" id="IPR036305">
    <property type="entry name" value="RGS_sf"/>
</dbReference>
<feature type="transmembrane region" description="Helical" evidence="2">
    <location>
        <begin position="302"/>
        <end position="322"/>
    </location>
</feature>